<dbReference type="Pfam" id="PF00884">
    <property type="entry name" value="Sulfatase"/>
    <property type="match status" value="1"/>
</dbReference>
<dbReference type="AlphaFoldDB" id="A0A953HQR7"/>
<keyword evidence="1" id="KW-0732">Signal</keyword>
<feature type="signal peptide" evidence="1">
    <location>
        <begin position="1"/>
        <end position="38"/>
    </location>
</feature>
<dbReference type="InterPro" id="IPR017850">
    <property type="entry name" value="Alkaline_phosphatase_core_sf"/>
</dbReference>
<gene>
    <name evidence="3" type="ORF">KUV50_13380</name>
</gene>
<evidence type="ECO:0000313" key="4">
    <source>
        <dbReference type="Proteomes" id="UP000753961"/>
    </source>
</evidence>
<dbReference type="InterPro" id="IPR013783">
    <property type="entry name" value="Ig-like_fold"/>
</dbReference>
<dbReference type="Gene3D" id="3.40.720.10">
    <property type="entry name" value="Alkaline Phosphatase, subunit A"/>
    <property type="match status" value="1"/>
</dbReference>
<dbReference type="EMBL" id="JAHVHU010000012">
    <property type="protein sequence ID" value="MBY5959138.1"/>
    <property type="molecule type" value="Genomic_DNA"/>
</dbReference>
<dbReference type="PANTHER" id="PTHR43108">
    <property type="entry name" value="N-ACETYLGLUCOSAMINE-6-SULFATASE FAMILY MEMBER"/>
    <property type="match status" value="1"/>
</dbReference>
<accession>A0A953HQR7</accession>
<evidence type="ECO:0000313" key="3">
    <source>
        <dbReference type="EMBL" id="MBY5959138.1"/>
    </source>
</evidence>
<keyword evidence="4" id="KW-1185">Reference proteome</keyword>
<dbReference type="Proteomes" id="UP000753961">
    <property type="component" value="Unassembled WGS sequence"/>
</dbReference>
<dbReference type="RefSeq" id="WP_222580677.1">
    <property type="nucleotide sequence ID" value="NZ_JAHVHU010000012.1"/>
</dbReference>
<dbReference type="Pfam" id="PF25788">
    <property type="entry name" value="Ig_Rha78A_N"/>
    <property type="match status" value="1"/>
</dbReference>
<name>A0A953HQR7_9BACT</name>
<dbReference type="PANTHER" id="PTHR43108:SF6">
    <property type="entry name" value="N-SULPHOGLUCOSAMINE SULPHOHYDROLASE"/>
    <property type="match status" value="1"/>
</dbReference>
<sequence>MVRQIFSLRLRQILLCKTSLKLSIVLLLFQGVCFKGNAQEANVADQPNIIFILTDDQRWSALGYAGNDLVHTPTMDDLATHGLYFKNAMVTTPICAASRATILTGVYERTHRYDFQTSGIREEFMQSSYPRELNKAGYYTGFYGKFGVLYDGMEELFDEVESYDRNGRYKDYRGYYYKTLDGDTVHLTRYTGQKALDFIDQAPKDKPFCLSLSFSAPHAHDGAPKQYFWQKESDHLLADVTIPDPELRGDTYFDRLPKAVREGFNRTRWYWRYDTPDKYQHSVKGYYRMIAGVDREISSIREKLKETGQDQNTVIIVMGDNGYFQGERQLAGKWLMYDNSVRVPLIIYDPRNPRHRDIDQMAMNIDVPSTILDFAGAPMPKEWQGKSLVPFLTADAYDMERDTALIEHLWDFEHIPPSEGLRTEHWKYMRYINDKSIEELYNTTEDPGETNNLASAPGQFIRLQEFRNWMNQKDSEYKDPYVGHPSGLKVDLGFLPGTKKLERFFSWVVPKGAGTQKSYQILVSDSEQNLKLNIGELWNSGEVTSTEHSGIIYEGDALESGTTYYWKVRIWDDLHRLSRYSNIHSFQ</sequence>
<comment type="caution">
    <text evidence="3">The sequence shown here is derived from an EMBL/GenBank/DDBJ whole genome shotgun (WGS) entry which is preliminary data.</text>
</comment>
<dbReference type="CDD" id="cd16031">
    <property type="entry name" value="G6S_like"/>
    <property type="match status" value="1"/>
</dbReference>
<feature type="chain" id="PRO_5037075826" evidence="1">
    <location>
        <begin position="39"/>
        <end position="587"/>
    </location>
</feature>
<evidence type="ECO:0000259" key="2">
    <source>
        <dbReference type="Pfam" id="PF00884"/>
    </source>
</evidence>
<evidence type="ECO:0000256" key="1">
    <source>
        <dbReference type="SAM" id="SignalP"/>
    </source>
</evidence>
<reference evidence="3" key="1">
    <citation type="submission" date="2021-06" db="EMBL/GenBank/DDBJ databases">
        <title>44 bacteria genomes isolated from Dapeng, Shenzhen.</title>
        <authorList>
            <person name="Zheng W."/>
            <person name="Yu S."/>
            <person name="Huang Y."/>
        </authorList>
    </citation>
    <scope>NUCLEOTIDE SEQUENCE</scope>
    <source>
        <strain evidence="3">DP5N28-2</strain>
    </source>
</reference>
<protein>
    <submittedName>
        <fullName evidence="3">Sulfatase</fullName>
    </submittedName>
</protein>
<feature type="domain" description="Sulfatase N-terminal" evidence="2">
    <location>
        <begin position="47"/>
        <end position="376"/>
    </location>
</feature>
<dbReference type="SUPFAM" id="SSF53649">
    <property type="entry name" value="Alkaline phosphatase-like"/>
    <property type="match status" value="1"/>
</dbReference>
<dbReference type="Gene3D" id="2.60.40.10">
    <property type="entry name" value="Immunoglobulins"/>
    <property type="match status" value="1"/>
</dbReference>
<dbReference type="InterPro" id="IPR000917">
    <property type="entry name" value="Sulfatase_N"/>
</dbReference>
<proteinExistence type="predicted"/>
<organism evidence="3 4">
    <name type="scientific">Membranihabitans marinus</name>
    <dbReference type="NCBI Taxonomy" id="1227546"/>
    <lineage>
        <taxon>Bacteria</taxon>
        <taxon>Pseudomonadati</taxon>
        <taxon>Bacteroidota</taxon>
        <taxon>Saprospiria</taxon>
        <taxon>Saprospirales</taxon>
        <taxon>Saprospiraceae</taxon>
        <taxon>Membranihabitans</taxon>
    </lineage>
</organism>